<dbReference type="AlphaFoldDB" id="T1EDN8"/>
<evidence type="ECO:0000256" key="9">
    <source>
        <dbReference type="RuleBase" id="RU000688"/>
    </source>
</evidence>
<dbReference type="GO" id="GO:0007268">
    <property type="term" value="P:chemical synaptic transmission"/>
    <property type="evidence" value="ECO:0000318"/>
    <property type="project" value="GO_Central"/>
</dbReference>
<dbReference type="PROSITE" id="PS00237">
    <property type="entry name" value="G_PROTEIN_RECEP_F1_1"/>
    <property type="match status" value="1"/>
</dbReference>
<comment type="subcellular location">
    <subcellularLocation>
        <location evidence="1">Cell membrane</location>
        <topology evidence="1">Multi-pass membrane protein</topology>
    </subcellularLocation>
</comment>
<keyword evidence="3 9" id="KW-0812">Transmembrane</keyword>
<protein>
    <recommendedName>
        <fullName evidence="12">G-protein coupled receptors family 1 profile domain-containing protein</fullName>
    </recommendedName>
</protein>
<dbReference type="InParanoid" id="T1EDN8"/>
<reference evidence="15" key="1">
    <citation type="submission" date="2012-12" db="EMBL/GenBank/DDBJ databases">
        <authorList>
            <person name="Hellsten U."/>
            <person name="Grimwood J."/>
            <person name="Chapman J.A."/>
            <person name="Shapiro H."/>
            <person name="Aerts A."/>
            <person name="Otillar R.P."/>
            <person name="Terry A.Y."/>
            <person name="Boore J.L."/>
            <person name="Simakov O."/>
            <person name="Marletaz F."/>
            <person name="Cho S.-J."/>
            <person name="Edsinger-Gonzales E."/>
            <person name="Havlak P."/>
            <person name="Kuo D.-H."/>
            <person name="Larsson T."/>
            <person name="Lv J."/>
            <person name="Arendt D."/>
            <person name="Savage R."/>
            <person name="Osoegawa K."/>
            <person name="de Jong P."/>
            <person name="Lindberg D.R."/>
            <person name="Seaver E.C."/>
            <person name="Weisblat D.A."/>
            <person name="Putnam N.H."/>
            <person name="Grigoriev I.V."/>
            <person name="Rokhsar D.S."/>
        </authorList>
    </citation>
    <scope>NUCLEOTIDE SEQUENCE</scope>
</reference>
<keyword evidence="6 11" id="KW-0472">Membrane</keyword>
<evidence type="ECO:0000256" key="11">
    <source>
        <dbReference type="SAM" id="Phobius"/>
    </source>
</evidence>
<evidence type="ECO:0000256" key="6">
    <source>
        <dbReference type="ARBA" id="ARBA00023136"/>
    </source>
</evidence>
<dbReference type="OrthoDB" id="5956310at2759"/>
<dbReference type="KEGG" id="hro:HELRODRAFT_104849"/>
<dbReference type="STRING" id="6412.T1EDN8"/>
<dbReference type="CDD" id="cd15331">
    <property type="entry name" value="7tmA_5-HT1A_invertebrates"/>
    <property type="match status" value="1"/>
</dbReference>
<evidence type="ECO:0000313" key="15">
    <source>
        <dbReference type="Proteomes" id="UP000015101"/>
    </source>
</evidence>
<gene>
    <name evidence="14" type="primary">20194690</name>
    <name evidence="13" type="ORF">HELRODRAFT_104849</name>
</gene>
<dbReference type="Gene3D" id="1.20.1070.10">
    <property type="entry name" value="Rhodopsin 7-helix transmembrane proteins"/>
    <property type="match status" value="1"/>
</dbReference>
<evidence type="ECO:0000256" key="2">
    <source>
        <dbReference type="ARBA" id="ARBA00022475"/>
    </source>
</evidence>
<dbReference type="InterPro" id="IPR000276">
    <property type="entry name" value="GPCR_Rhodpsn"/>
</dbReference>
<dbReference type="GO" id="GO:0045202">
    <property type="term" value="C:synapse"/>
    <property type="evidence" value="ECO:0007669"/>
    <property type="project" value="GOC"/>
</dbReference>
<feature type="compositionally biased region" description="Basic and acidic residues" evidence="10">
    <location>
        <begin position="208"/>
        <end position="222"/>
    </location>
</feature>
<evidence type="ECO:0000259" key="12">
    <source>
        <dbReference type="PROSITE" id="PS50262"/>
    </source>
</evidence>
<keyword evidence="15" id="KW-1185">Reference proteome</keyword>
<dbReference type="PROSITE" id="PS50262">
    <property type="entry name" value="G_PROTEIN_RECEP_F1_2"/>
    <property type="match status" value="1"/>
</dbReference>
<dbReference type="HOGENOM" id="CLU_009579_11_1_1"/>
<feature type="region of interest" description="Disordered" evidence="10">
    <location>
        <begin position="203"/>
        <end position="222"/>
    </location>
</feature>
<evidence type="ECO:0000256" key="4">
    <source>
        <dbReference type="ARBA" id="ARBA00022989"/>
    </source>
</evidence>
<keyword evidence="2" id="KW-1003">Cell membrane</keyword>
<feature type="transmembrane region" description="Helical" evidence="11">
    <location>
        <begin position="69"/>
        <end position="89"/>
    </location>
</feature>
<evidence type="ECO:0000313" key="14">
    <source>
        <dbReference type="EnsemblMetazoa" id="HelroP104849"/>
    </source>
</evidence>
<keyword evidence="7 9" id="KW-0675">Receptor</keyword>
<name>T1EDN8_HELRO</name>
<evidence type="ECO:0000256" key="10">
    <source>
        <dbReference type="SAM" id="MobiDB-lite"/>
    </source>
</evidence>
<dbReference type="EMBL" id="KB095884">
    <property type="protein sequence ID" value="ESO10344.1"/>
    <property type="molecule type" value="Genomic_DNA"/>
</dbReference>
<feature type="transmembrane region" description="Helical" evidence="11">
    <location>
        <begin position="262"/>
        <end position="286"/>
    </location>
</feature>
<evidence type="ECO:0000256" key="5">
    <source>
        <dbReference type="ARBA" id="ARBA00023040"/>
    </source>
</evidence>
<dbReference type="CTD" id="20194690"/>
<dbReference type="PANTHER" id="PTHR24248:SF200">
    <property type="entry name" value="5-HYDROXYTRYPTAMINE RECEPTOR 1B-LIKE ISOFORM X1"/>
    <property type="match status" value="1"/>
</dbReference>
<sequence length="317" mass="36394">MVAVLVMPLAAVHEVSDRWLLGATVCDLFVYMDVLCCTSSILHLVAISLDRYWAVKCLDYVRNRPVKRIMWLVAISWIFSAVISSPRLFGLKDDDNAHYAALCAISQNIGYTVFSTVGAFYLPLVVMIIIYLSIYRAAKSRIRKKAFSDKNKHKYDRPEENCGKKIFTEKYFKANSLSKFENRNPYEGGSEDDSSFVFLTQHSPKPRKTAEERAKEKRETKRERKAARTLAIITSSFVICWLPFFTIALLKPFSTQVRSTPPLIISLASWLGYLNSLLNPIIYTVFNPDFRFYDENSSIFGQFKKKLSNNDFCIFSI</sequence>
<dbReference type="SUPFAM" id="SSF81321">
    <property type="entry name" value="Family A G protein-coupled receptor-like"/>
    <property type="match status" value="1"/>
</dbReference>
<dbReference type="RefSeq" id="XP_009011551.1">
    <property type="nucleotide sequence ID" value="XM_009013303.1"/>
</dbReference>
<dbReference type="Proteomes" id="UP000015101">
    <property type="component" value="Unassembled WGS sequence"/>
</dbReference>
<comment type="similarity">
    <text evidence="9">Belongs to the G-protein coupled receptor 1 family.</text>
</comment>
<dbReference type="EnsemblMetazoa" id="HelroT104849">
    <property type="protein sequence ID" value="HelroP104849"/>
    <property type="gene ID" value="HelroG104849"/>
</dbReference>
<feature type="transmembrane region" description="Helical" evidence="11">
    <location>
        <begin position="28"/>
        <end position="49"/>
    </location>
</feature>
<dbReference type="GeneID" id="20194690"/>
<feature type="domain" description="G-protein coupled receptors family 1 profile" evidence="12">
    <location>
        <begin position="1"/>
        <end position="283"/>
    </location>
</feature>
<dbReference type="GO" id="GO:0005886">
    <property type="term" value="C:plasma membrane"/>
    <property type="evidence" value="ECO:0000318"/>
    <property type="project" value="GO_Central"/>
</dbReference>
<evidence type="ECO:0000256" key="3">
    <source>
        <dbReference type="ARBA" id="ARBA00022692"/>
    </source>
</evidence>
<dbReference type="GO" id="GO:0030425">
    <property type="term" value="C:dendrite"/>
    <property type="evidence" value="ECO:0000318"/>
    <property type="project" value="GO_Central"/>
</dbReference>
<accession>T1EDN8</accession>
<keyword evidence="8 9" id="KW-0807">Transducer</keyword>
<dbReference type="PANTHER" id="PTHR24248">
    <property type="entry name" value="ADRENERGIC RECEPTOR-RELATED G-PROTEIN COUPLED RECEPTOR"/>
    <property type="match status" value="1"/>
</dbReference>
<reference evidence="14" key="3">
    <citation type="submission" date="2015-06" db="UniProtKB">
        <authorList>
            <consortium name="EnsemblMetazoa"/>
        </authorList>
    </citation>
    <scope>IDENTIFICATION</scope>
</reference>
<dbReference type="PRINTS" id="PR00237">
    <property type="entry name" value="GPCRRHODOPSN"/>
</dbReference>
<evidence type="ECO:0000256" key="7">
    <source>
        <dbReference type="ARBA" id="ARBA00023170"/>
    </source>
</evidence>
<feature type="transmembrane region" description="Helical" evidence="11">
    <location>
        <begin position="227"/>
        <end position="250"/>
    </location>
</feature>
<evidence type="ECO:0000256" key="1">
    <source>
        <dbReference type="ARBA" id="ARBA00004651"/>
    </source>
</evidence>
<evidence type="ECO:0000256" key="8">
    <source>
        <dbReference type="ARBA" id="ARBA00023224"/>
    </source>
</evidence>
<dbReference type="OMA" id="MECMVNT"/>
<dbReference type="InterPro" id="IPR017452">
    <property type="entry name" value="GPCR_Rhodpsn_7TM"/>
</dbReference>
<dbReference type="EMBL" id="AMQM01008960">
    <property type="status" value="NOT_ANNOTATED_CDS"/>
    <property type="molecule type" value="Genomic_DNA"/>
</dbReference>
<proteinExistence type="inferred from homology"/>
<dbReference type="GO" id="GO:0004993">
    <property type="term" value="F:G protein-coupled serotonin receptor activity"/>
    <property type="evidence" value="ECO:0000318"/>
    <property type="project" value="GO_Central"/>
</dbReference>
<dbReference type="GO" id="GO:0007187">
    <property type="term" value="P:G protein-coupled receptor signaling pathway, coupled to cyclic nucleotide second messenger"/>
    <property type="evidence" value="ECO:0000318"/>
    <property type="project" value="GO_Central"/>
</dbReference>
<dbReference type="FunFam" id="1.20.1070.10:FF:001029">
    <property type="entry name" value="Uncharacterized protein"/>
    <property type="match status" value="1"/>
</dbReference>
<dbReference type="eggNOG" id="KOG3656">
    <property type="taxonomic scope" value="Eukaryota"/>
</dbReference>
<reference evidence="13 15" key="2">
    <citation type="journal article" date="2013" name="Nature">
        <title>Insights into bilaterian evolution from three spiralian genomes.</title>
        <authorList>
            <person name="Simakov O."/>
            <person name="Marletaz F."/>
            <person name="Cho S.J."/>
            <person name="Edsinger-Gonzales E."/>
            <person name="Havlak P."/>
            <person name="Hellsten U."/>
            <person name="Kuo D.H."/>
            <person name="Larsson T."/>
            <person name="Lv J."/>
            <person name="Arendt D."/>
            <person name="Savage R."/>
            <person name="Osoegawa K."/>
            <person name="de Jong P."/>
            <person name="Grimwood J."/>
            <person name="Chapman J.A."/>
            <person name="Shapiro H."/>
            <person name="Aerts A."/>
            <person name="Otillar R.P."/>
            <person name="Terry A.Y."/>
            <person name="Boore J.L."/>
            <person name="Grigoriev I.V."/>
            <person name="Lindberg D.R."/>
            <person name="Seaver E.C."/>
            <person name="Weisblat D.A."/>
            <person name="Putnam N.H."/>
            <person name="Rokhsar D.S."/>
        </authorList>
    </citation>
    <scope>NUCLEOTIDE SEQUENCE</scope>
</reference>
<keyword evidence="4 11" id="KW-1133">Transmembrane helix</keyword>
<keyword evidence="5 9" id="KW-0297">G-protein coupled receptor</keyword>
<dbReference type="GO" id="GO:0030594">
    <property type="term" value="F:neurotransmitter receptor activity"/>
    <property type="evidence" value="ECO:0000318"/>
    <property type="project" value="GO_Central"/>
</dbReference>
<organism evidence="14 15">
    <name type="scientific">Helobdella robusta</name>
    <name type="common">Californian leech</name>
    <dbReference type="NCBI Taxonomy" id="6412"/>
    <lineage>
        <taxon>Eukaryota</taxon>
        <taxon>Metazoa</taxon>
        <taxon>Spiralia</taxon>
        <taxon>Lophotrochozoa</taxon>
        <taxon>Annelida</taxon>
        <taxon>Clitellata</taxon>
        <taxon>Hirudinea</taxon>
        <taxon>Rhynchobdellida</taxon>
        <taxon>Glossiphoniidae</taxon>
        <taxon>Helobdella</taxon>
    </lineage>
</organism>
<feature type="transmembrane region" description="Helical" evidence="11">
    <location>
        <begin position="109"/>
        <end position="135"/>
    </location>
</feature>
<dbReference type="GO" id="GO:0007198">
    <property type="term" value="P:adenylate cyclase-inhibiting serotonin receptor signaling pathway"/>
    <property type="evidence" value="ECO:0000318"/>
    <property type="project" value="GO_Central"/>
</dbReference>
<evidence type="ECO:0000313" key="13">
    <source>
        <dbReference type="EMBL" id="ESO10344.1"/>
    </source>
</evidence>
<dbReference type="Pfam" id="PF00001">
    <property type="entry name" value="7tm_1"/>
    <property type="match status" value="1"/>
</dbReference>